<evidence type="ECO:0000313" key="2">
    <source>
        <dbReference type="EMBL" id="AZA93760.1"/>
    </source>
</evidence>
<name>A0AAD0YRR0_CHRNA</name>
<keyword evidence="3" id="KW-1185">Reference proteome</keyword>
<proteinExistence type="predicted"/>
<protein>
    <submittedName>
        <fullName evidence="2">Uncharacterized protein</fullName>
    </submittedName>
</protein>
<dbReference type="AlphaFoldDB" id="A0AAD0YRR0"/>
<evidence type="ECO:0000313" key="3">
    <source>
        <dbReference type="Proteomes" id="UP000278288"/>
    </source>
</evidence>
<evidence type="ECO:0000256" key="1">
    <source>
        <dbReference type="SAM" id="MobiDB-lite"/>
    </source>
</evidence>
<reference evidence="2 3" key="1">
    <citation type="submission" date="2018-11" db="EMBL/GenBank/DDBJ databases">
        <title>Proposal to divide the Flavobacteriaceae and reorganize its genera based on Amino Acid Identity values calculated from whole genome sequences.</title>
        <authorList>
            <person name="Nicholson A.C."/>
            <person name="Gulvik C.A."/>
            <person name="Whitney A.M."/>
            <person name="Humrighouse B.W."/>
            <person name="Bell M."/>
            <person name="Holmes B."/>
            <person name="Steigerwalt A.G."/>
            <person name="Villarma A."/>
            <person name="Sheth M."/>
            <person name="Batra D."/>
            <person name="Pryor J."/>
            <person name="Bernardet J.-F."/>
            <person name="Hugo C."/>
            <person name="Kampfer P."/>
            <person name="Newman J."/>
            <person name="McQuiston J.R."/>
        </authorList>
    </citation>
    <scope>NUCLEOTIDE SEQUENCE [LARGE SCALE GENOMIC DNA]</scope>
    <source>
        <strain evidence="2 3">G0041</strain>
    </source>
</reference>
<gene>
    <name evidence="2" type="ORF">EG343_01980</name>
</gene>
<dbReference type="KEGG" id="cnk:EG343_01980"/>
<organism evidence="2 3">
    <name type="scientific">Chryseobacterium nakagawai</name>
    <dbReference type="NCBI Taxonomy" id="1241982"/>
    <lineage>
        <taxon>Bacteria</taxon>
        <taxon>Pseudomonadati</taxon>
        <taxon>Bacteroidota</taxon>
        <taxon>Flavobacteriia</taxon>
        <taxon>Flavobacteriales</taxon>
        <taxon>Weeksellaceae</taxon>
        <taxon>Chryseobacterium group</taxon>
        <taxon>Chryseobacterium</taxon>
    </lineage>
</organism>
<dbReference type="EMBL" id="CP033923">
    <property type="protein sequence ID" value="AZA93760.1"/>
    <property type="molecule type" value="Genomic_DNA"/>
</dbReference>
<dbReference type="Proteomes" id="UP000278288">
    <property type="component" value="Chromosome"/>
</dbReference>
<sequence>MLKNDTVANNPSQNIEGKKKPKDFVPEGYIISTYEGGISASGWDEIKGDLNKDGLEDIVLIIKGTDKSKVIQNESRGQLDRNRRGIIVLLNKGDYYQLASENYTCFSSENEDGGVYFAPELSVSIEKGNLHIDYGHGRYGSWGYTFRYQNGDMELIGYDSYSSRGPVPQYEVSFNFLTRRKLTKDNLNKEDDGDNYEVKYKDTWETIKSNKLIKLSEIKDFDELELN</sequence>
<feature type="region of interest" description="Disordered" evidence="1">
    <location>
        <begin position="1"/>
        <end position="21"/>
    </location>
</feature>
<accession>A0AAD0YRR0</accession>
<feature type="compositionally biased region" description="Polar residues" evidence="1">
    <location>
        <begin position="1"/>
        <end position="15"/>
    </location>
</feature>